<reference evidence="1 2" key="1">
    <citation type="submission" date="2019-07" db="EMBL/GenBank/DDBJ databases">
        <title>Tepidimonas alkaliphilus YIM 72238 draft genome.</title>
        <authorList>
            <person name="Da Costa M.S."/>
            <person name="Froufe H.J.C."/>
            <person name="Egas C."/>
            <person name="Albuquerque L."/>
        </authorList>
    </citation>
    <scope>NUCLEOTIDE SEQUENCE [LARGE SCALE GENOMIC DNA]</scope>
    <source>
        <strain evidence="1 2">YIM 72238</strain>
    </source>
</reference>
<sequence>MMRRQKVEFVPGLKRRGLLAAGLGWAAGGLTGCGGGDEAPAPAIVRPRLLVPAYFRDAALWAAVSAPRDPAHWIIANAASGPGSRRDETLASSIALARQGGHEVLGYVATDYTRVPLAAVLDAAARWDQLYGVRHLFVDEVAAQPSGLAYYADLIAGWRRLQPGGLIVLNPGTTPDAGYFRLDPAVEIVVFEDRWTAFSAYRFPDALRPWRARSHLIVYSAPPEALRPVYDFVRQQGLHGFFVTDASSAEYHLRLPSYWAQQAAL</sequence>
<gene>
    <name evidence="1" type="ORF">Talka_01245</name>
</gene>
<dbReference type="Pfam" id="PF12138">
    <property type="entry name" value="Spherulin4"/>
    <property type="match status" value="1"/>
</dbReference>
<comment type="caution">
    <text evidence="1">The sequence shown here is derived from an EMBL/GenBank/DDBJ whole genome shotgun (WGS) entry which is preliminary data.</text>
</comment>
<proteinExistence type="predicted"/>
<evidence type="ECO:0000313" key="1">
    <source>
        <dbReference type="EMBL" id="TSE19897.1"/>
    </source>
</evidence>
<protein>
    <submittedName>
        <fullName evidence="1">Spherulation-specific family 4</fullName>
    </submittedName>
</protein>
<dbReference type="RefSeq" id="WP_143890260.1">
    <property type="nucleotide sequence ID" value="NZ_VJNB01000005.1"/>
</dbReference>
<organism evidence="1 2">
    <name type="scientific">Tepidimonas alkaliphilus</name>
    <dbReference type="NCBI Taxonomy" id="2588942"/>
    <lineage>
        <taxon>Bacteria</taxon>
        <taxon>Pseudomonadati</taxon>
        <taxon>Pseudomonadota</taxon>
        <taxon>Betaproteobacteria</taxon>
        <taxon>Burkholderiales</taxon>
        <taxon>Tepidimonas</taxon>
    </lineage>
</organism>
<dbReference type="OrthoDB" id="508445at2"/>
<keyword evidence="2" id="KW-1185">Reference proteome</keyword>
<accession>A0A554W8J5</accession>
<dbReference type="PANTHER" id="PTHR35040:SF9">
    <property type="entry name" value="4-LIKE CELL SURFACE PROTEIN, PUTATIVE (AFU_ORTHOLOGUE AFUA_4G14080)-RELATED"/>
    <property type="match status" value="1"/>
</dbReference>
<name>A0A554W8J5_9BURK</name>
<dbReference type="EMBL" id="VJNB01000005">
    <property type="protein sequence ID" value="TSE19897.1"/>
    <property type="molecule type" value="Genomic_DNA"/>
</dbReference>
<dbReference type="Proteomes" id="UP000315736">
    <property type="component" value="Unassembled WGS sequence"/>
</dbReference>
<dbReference type="PROSITE" id="PS51257">
    <property type="entry name" value="PROKAR_LIPOPROTEIN"/>
    <property type="match status" value="1"/>
</dbReference>
<dbReference type="PANTHER" id="PTHR35040">
    <property type="match status" value="1"/>
</dbReference>
<dbReference type="InterPro" id="IPR021986">
    <property type="entry name" value="Spherulin4"/>
</dbReference>
<dbReference type="AlphaFoldDB" id="A0A554W8J5"/>
<evidence type="ECO:0000313" key="2">
    <source>
        <dbReference type="Proteomes" id="UP000315736"/>
    </source>
</evidence>